<feature type="compositionally biased region" description="Polar residues" evidence="1">
    <location>
        <begin position="101"/>
        <end position="114"/>
    </location>
</feature>
<dbReference type="PROSITE" id="PS51029">
    <property type="entry name" value="MADF"/>
    <property type="match status" value="1"/>
</dbReference>
<name>A0ABN7B1H3_9HEMI</name>
<proteinExistence type="predicted"/>
<dbReference type="PANTHER" id="PTHR12243">
    <property type="entry name" value="MADF DOMAIN TRANSCRIPTION FACTOR"/>
    <property type="match status" value="1"/>
</dbReference>
<evidence type="ECO:0000259" key="2">
    <source>
        <dbReference type="PROSITE" id="PS51029"/>
    </source>
</evidence>
<feature type="domain" description="MADF" evidence="2">
    <location>
        <begin position="9"/>
        <end position="95"/>
    </location>
</feature>
<reference evidence="3 4" key="1">
    <citation type="submission" date="2023-09" db="EMBL/GenBank/DDBJ databases">
        <title>Nesidiocoris tenuis whole genome shotgun sequence.</title>
        <authorList>
            <person name="Shibata T."/>
            <person name="Shimoda M."/>
            <person name="Kobayashi T."/>
            <person name="Uehara T."/>
        </authorList>
    </citation>
    <scope>NUCLEOTIDE SEQUENCE [LARGE SCALE GENOMIC DNA]</scope>
    <source>
        <strain evidence="3 4">Japan</strain>
    </source>
</reference>
<evidence type="ECO:0000313" key="4">
    <source>
        <dbReference type="Proteomes" id="UP001307889"/>
    </source>
</evidence>
<dbReference type="InterPro" id="IPR039353">
    <property type="entry name" value="TF_Adf1"/>
</dbReference>
<feature type="region of interest" description="Disordered" evidence="1">
    <location>
        <begin position="101"/>
        <end position="199"/>
    </location>
</feature>
<keyword evidence="4" id="KW-1185">Reference proteome</keyword>
<dbReference type="Proteomes" id="UP001307889">
    <property type="component" value="Chromosome 9"/>
</dbReference>
<dbReference type="EMBL" id="AP028917">
    <property type="protein sequence ID" value="BES98260.1"/>
    <property type="molecule type" value="Genomic_DNA"/>
</dbReference>
<dbReference type="SMART" id="SM00595">
    <property type="entry name" value="MADF"/>
    <property type="match status" value="1"/>
</dbReference>
<dbReference type="Pfam" id="PF10545">
    <property type="entry name" value="MADF_DNA_bdg"/>
    <property type="match status" value="1"/>
</dbReference>
<evidence type="ECO:0000256" key="1">
    <source>
        <dbReference type="SAM" id="MobiDB-lite"/>
    </source>
</evidence>
<protein>
    <submittedName>
        <fullName evidence="3">BESS motif</fullName>
    </submittedName>
</protein>
<accession>A0ABN7B1H3</accession>
<organism evidence="3 4">
    <name type="scientific">Nesidiocoris tenuis</name>
    <dbReference type="NCBI Taxonomy" id="355587"/>
    <lineage>
        <taxon>Eukaryota</taxon>
        <taxon>Metazoa</taxon>
        <taxon>Ecdysozoa</taxon>
        <taxon>Arthropoda</taxon>
        <taxon>Hexapoda</taxon>
        <taxon>Insecta</taxon>
        <taxon>Pterygota</taxon>
        <taxon>Neoptera</taxon>
        <taxon>Paraneoptera</taxon>
        <taxon>Hemiptera</taxon>
        <taxon>Heteroptera</taxon>
        <taxon>Panheteroptera</taxon>
        <taxon>Cimicomorpha</taxon>
        <taxon>Miridae</taxon>
        <taxon>Dicyphina</taxon>
        <taxon>Nesidiocoris</taxon>
    </lineage>
</organism>
<evidence type="ECO:0000313" key="3">
    <source>
        <dbReference type="EMBL" id="BES98260.1"/>
    </source>
</evidence>
<feature type="compositionally biased region" description="Polar residues" evidence="1">
    <location>
        <begin position="142"/>
        <end position="174"/>
    </location>
</feature>
<gene>
    <name evidence="3" type="ORF">NTJ_11075</name>
</gene>
<sequence>MSDQEFNVKLVGEVKKHEVLYNYTLPGYSRKDVTEKAWQLVAAKMNTSAADCKEKWRNLRTVFLRKLKPPKSGSGATRKAYYLENAMQFCLPFLKTSAPPSSGNWPPAPLSSTGDDVGVGDPENFDDALETQAYPSRPLDPSSASHFLSSNSPFRPNEDSIAQQSQLPIQPSRSIRSEKESALRTPAAQDASVAEHFPAKRARLEATEAEGGHSRRIDRQQSLKMYLLSLMPELLELSDSQIKLFKRRVFTLIDDISKD</sequence>
<dbReference type="PANTHER" id="PTHR12243:SF60">
    <property type="entry name" value="SI:CH211-15D5.12-RELATED"/>
    <property type="match status" value="1"/>
</dbReference>
<dbReference type="InterPro" id="IPR006578">
    <property type="entry name" value="MADF-dom"/>
</dbReference>